<accession>A0A1I0B2V4</accession>
<evidence type="ECO:0000313" key="1">
    <source>
        <dbReference type="EMBL" id="SET00262.1"/>
    </source>
</evidence>
<dbReference type="EMBL" id="FOHT01000004">
    <property type="protein sequence ID" value="SET00262.1"/>
    <property type="molecule type" value="Genomic_DNA"/>
</dbReference>
<evidence type="ECO:0000313" key="2">
    <source>
        <dbReference type="Proteomes" id="UP000181981"/>
    </source>
</evidence>
<gene>
    <name evidence="1" type="ORF">SAMN05444285_104153</name>
</gene>
<organism evidence="1 2">
    <name type="scientific">Draconibacterium orientale</name>
    <dbReference type="NCBI Taxonomy" id="1168034"/>
    <lineage>
        <taxon>Bacteria</taxon>
        <taxon>Pseudomonadati</taxon>
        <taxon>Bacteroidota</taxon>
        <taxon>Bacteroidia</taxon>
        <taxon>Marinilabiliales</taxon>
        <taxon>Prolixibacteraceae</taxon>
        <taxon>Draconibacterium</taxon>
    </lineage>
</organism>
<dbReference type="AlphaFoldDB" id="A0A1I0B2V4"/>
<sequence>MLPYAHPVFCAEDSSRCFNRDRHFAKGGLNSRVLFCKRRCPDVSIGTEDSDYFSRLVSLLAIVMTANGEKSGQRTTNNRAGANHVIVRCRQYSLNRVFAREERPKQSYQFPFDSSRCFNRDGAPSIPGS</sequence>
<protein>
    <submittedName>
        <fullName evidence="1">Uncharacterized protein</fullName>
    </submittedName>
</protein>
<dbReference type="Proteomes" id="UP000181981">
    <property type="component" value="Unassembled WGS sequence"/>
</dbReference>
<proteinExistence type="predicted"/>
<reference evidence="1 2" key="1">
    <citation type="submission" date="2016-10" db="EMBL/GenBank/DDBJ databases">
        <authorList>
            <person name="de Groot N.N."/>
        </authorList>
    </citation>
    <scope>NUCLEOTIDE SEQUENCE [LARGE SCALE GENOMIC DNA]</scope>
    <source>
        <strain evidence="1 2">DSM 25947</strain>
    </source>
</reference>
<name>A0A1I0B2V4_9BACT</name>